<evidence type="ECO:0000256" key="1">
    <source>
        <dbReference type="ARBA" id="ARBA00022729"/>
    </source>
</evidence>
<feature type="domain" description="DUF4174" evidence="2">
    <location>
        <begin position="37"/>
        <end position="152"/>
    </location>
</feature>
<organism evidence="3 4">
    <name type="scientific">Cyclonatronum proteinivorum</name>
    <dbReference type="NCBI Taxonomy" id="1457365"/>
    <lineage>
        <taxon>Bacteria</taxon>
        <taxon>Pseudomonadati</taxon>
        <taxon>Balneolota</taxon>
        <taxon>Balneolia</taxon>
        <taxon>Balneolales</taxon>
        <taxon>Cyclonatronaceae</taxon>
        <taxon>Cyclonatronum</taxon>
    </lineage>
</organism>
<dbReference type="Proteomes" id="UP000254808">
    <property type="component" value="Chromosome"/>
</dbReference>
<dbReference type="EMBL" id="CP027806">
    <property type="protein sequence ID" value="AXJ00082.1"/>
    <property type="molecule type" value="Genomic_DNA"/>
</dbReference>
<dbReference type="Pfam" id="PF13778">
    <property type="entry name" value="DUF4174"/>
    <property type="match status" value="1"/>
</dbReference>
<dbReference type="RefSeq" id="WP_164682520.1">
    <property type="nucleotide sequence ID" value="NZ_CP027806.1"/>
</dbReference>
<reference evidence="3 4" key="1">
    <citation type="submission" date="2018-03" db="EMBL/GenBank/DDBJ databases">
        <title>Phenotypic and genomic properties of Cyclonatronum proteinivorum gen. nov., sp. nov., a haloalkaliphilic bacteroidete from soda lakes possessing Na+-translocating rhodopsin.</title>
        <authorList>
            <person name="Toshchakov S.V."/>
            <person name="Korzhenkov A."/>
            <person name="Samarov N.I."/>
            <person name="Kublanov I.V."/>
            <person name="Muntyan M.S."/>
            <person name="Sorokin D.Y."/>
        </authorList>
    </citation>
    <scope>NUCLEOTIDE SEQUENCE [LARGE SCALE GENOMIC DNA]</scope>
    <source>
        <strain evidence="3 4">Omega</strain>
    </source>
</reference>
<protein>
    <recommendedName>
        <fullName evidence="2">DUF4174 domain-containing protein</fullName>
    </recommendedName>
</protein>
<gene>
    <name evidence="3" type="ORF">CYPRO_0799</name>
</gene>
<sequence>MLQFITMIFTTFFLGLFFAFADTPKSDSCEAVQDVTLEEFRWKYRLIVLTAPSASDHSFQQQLQQLIAEDAGLAERELRILALFQKGCSMLDEQEISSESASRVARQLEAGLSSFSFRLIGKDGGVKAFSDEMVSPEWLFGIIDRMPMRQREIRNR</sequence>
<evidence type="ECO:0000313" key="3">
    <source>
        <dbReference type="EMBL" id="AXJ00082.1"/>
    </source>
</evidence>
<accession>A0A345UHY0</accession>
<proteinExistence type="predicted"/>
<evidence type="ECO:0000259" key="2">
    <source>
        <dbReference type="Pfam" id="PF13778"/>
    </source>
</evidence>
<dbReference type="AlphaFoldDB" id="A0A345UHY0"/>
<keyword evidence="4" id="KW-1185">Reference proteome</keyword>
<dbReference type="InterPro" id="IPR025232">
    <property type="entry name" value="DUF4174"/>
</dbReference>
<name>A0A345UHY0_9BACT</name>
<keyword evidence="1" id="KW-0732">Signal</keyword>
<evidence type="ECO:0000313" key="4">
    <source>
        <dbReference type="Proteomes" id="UP000254808"/>
    </source>
</evidence>
<dbReference type="KEGG" id="cprv:CYPRO_0799"/>